<dbReference type="InterPro" id="IPR004675">
    <property type="entry name" value="AhpD_core"/>
</dbReference>
<dbReference type="InterPro" id="IPR003779">
    <property type="entry name" value="CMD-like"/>
</dbReference>
<dbReference type="SUPFAM" id="SSF69118">
    <property type="entry name" value="AhpD-like"/>
    <property type="match status" value="1"/>
</dbReference>
<dbReference type="PANTHER" id="PTHR34846">
    <property type="entry name" value="4-CARBOXYMUCONOLACTONE DECARBOXYLASE FAMILY PROTEIN (AFU_ORTHOLOGUE AFUA_6G11590)"/>
    <property type="match status" value="1"/>
</dbReference>
<evidence type="ECO:0000259" key="1">
    <source>
        <dbReference type="Pfam" id="PF02627"/>
    </source>
</evidence>
<evidence type="ECO:0000313" key="2">
    <source>
        <dbReference type="EMBL" id="MBH5328948.1"/>
    </source>
</evidence>
<name>A0ABS0N9H0_9NEIS</name>
<sequence length="146" mass="16398">MSNRINYYQAAPEAMKAMMGLEKAAQAGSLPASLRELVRIRASQINGCAYCIDLHTKDALKGGEDARRIFALNAWRETPFFDERERAALLWTETLTLLAQKGAPDDIYRQVAAVFDERELTELTFEIAAINAWNRFGVGFAVQPEK</sequence>
<keyword evidence="3" id="KW-1185">Reference proteome</keyword>
<feature type="domain" description="Carboxymuconolactone decarboxylase-like" evidence="1">
    <location>
        <begin position="12"/>
        <end position="93"/>
    </location>
</feature>
<comment type="caution">
    <text evidence="2">The sequence shown here is derived from an EMBL/GenBank/DDBJ whole genome shotgun (WGS) entry which is preliminary data.</text>
</comment>
<protein>
    <submittedName>
        <fullName evidence="2">Carboxymuconolactone decarboxylase family protein</fullName>
    </submittedName>
</protein>
<dbReference type="NCBIfam" id="TIGR00778">
    <property type="entry name" value="ahpD_dom"/>
    <property type="match status" value="1"/>
</dbReference>
<dbReference type="PANTHER" id="PTHR34846:SF10">
    <property type="entry name" value="CYTOPLASMIC PROTEIN"/>
    <property type="match status" value="1"/>
</dbReference>
<proteinExistence type="predicted"/>
<dbReference type="Gene3D" id="1.20.1290.10">
    <property type="entry name" value="AhpD-like"/>
    <property type="match status" value="1"/>
</dbReference>
<accession>A0ABS0N9H0</accession>
<dbReference type="Proteomes" id="UP000768471">
    <property type="component" value="Unassembled WGS sequence"/>
</dbReference>
<gene>
    <name evidence="2" type="ORF">H9Q10_04610</name>
</gene>
<dbReference type="EMBL" id="JACSGR010000003">
    <property type="protein sequence ID" value="MBH5328948.1"/>
    <property type="molecule type" value="Genomic_DNA"/>
</dbReference>
<dbReference type="RefSeq" id="WP_197902858.1">
    <property type="nucleotide sequence ID" value="NZ_JACSGR010000003.1"/>
</dbReference>
<organism evidence="2 3">
    <name type="scientific">Eikenella glucosivorans</name>
    <dbReference type="NCBI Taxonomy" id="2766967"/>
    <lineage>
        <taxon>Bacteria</taxon>
        <taxon>Pseudomonadati</taxon>
        <taxon>Pseudomonadota</taxon>
        <taxon>Betaproteobacteria</taxon>
        <taxon>Neisseriales</taxon>
        <taxon>Neisseriaceae</taxon>
        <taxon>Eikenella</taxon>
    </lineage>
</organism>
<dbReference type="InterPro" id="IPR029032">
    <property type="entry name" value="AhpD-like"/>
</dbReference>
<reference evidence="2 3" key="1">
    <citation type="submission" date="2020-09" db="EMBL/GenBank/DDBJ databases">
        <title>Eikenella S3660 sp. nov., isolated from a throat swab.</title>
        <authorList>
            <person name="Buhl M."/>
        </authorList>
    </citation>
    <scope>NUCLEOTIDE SEQUENCE [LARGE SCALE GENOMIC DNA]</scope>
    <source>
        <strain evidence="2 3">S3360</strain>
    </source>
</reference>
<evidence type="ECO:0000313" key="3">
    <source>
        <dbReference type="Proteomes" id="UP000768471"/>
    </source>
</evidence>
<dbReference type="Pfam" id="PF02627">
    <property type="entry name" value="CMD"/>
    <property type="match status" value="1"/>
</dbReference>